<evidence type="ECO:0000313" key="2">
    <source>
        <dbReference type="Proteomes" id="UP001054945"/>
    </source>
</evidence>
<accession>A0AAV4WG57</accession>
<organism evidence="1 2">
    <name type="scientific">Caerostris extrusa</name>
    <name type="common">Bark spider</name>
    <name type="synonym">Caerostris bankana</name>
    <dbReference type="NCBI Taxonomy" id="172846"/>
    <lineage>
        <taxon>Eukaryota</taxon>
        <taxon>Metazoa</taxon>
        <taxon>Ecdysozoa</taxon>
        <taxon>Arthropoda</taxon>
        <taxon>Chelicerata</taxon>
        <taxon>Arachnida</taxon>
        <taxon>Araneae</taxon>
        <taxon>Araneomorphae</taxon>
        <taxon>Entelegynae</taxon>
        <taxon>Araneoidea</taxon>
        <taxon>Araneidae</taxon>
        <taxon>Caerostris</taxon>
    </lineage>
</organism>
<comment type="caution">
    <text evidence="1">The sequence shown here is derived from an EMBL/GenBank/DDBJ whole genome shotgun (WGS) entry which is preliminary data.</text>
</comment>
<reference evidence="1 2" key="1">
    <citation type="submission" date="2021-06" db="EMBL/GenBank/DDBJ databases">
        <title>Caerostris extrusa draft genome.</title>
        <authorList>
            <person name="Kono N."/>
            <person name="Arakawa K."/>
        </authorList>
    </citation>
    <scope>NUCLEOTIDE SEQUENCE [LARGE SCALE GENOMIC DNA]</scope>
</reference>
<gene>
    <name evidence="1" type="ORF">CEXT_243031</name>
</gene>
<protein>
    <submittedName>
        <fullName evidence="1">Uncharacterized protein</fullName>
    </submittedName>
</protein>
<keyword evidence="2" id="KW-1185">Reference proteome</keyword>
<dbReference type="AlphaFoldDB" id="A0AAV4WG57"/>
<dbReference type="Proteomes" id="UP001054945">
    <property type="component" value="Unassembled WGS sequence"/>
</dbReference>
<name>A0AAV4WG57_CAEEX</name>
<proteinExistence type="predicted"/>
<dbReference type="EMBL" id="BPLR01016149">
    <property type="protein sequence ID" value="GIY81632.1"/>
    <property type="molecule type" value="Genomic_DNA"/>
</dbReference>
<evidence type="ECO:0000313" key="1">
    <source>
        <dbReference type="EMBL" id="GIY81632.1"/>
    </source>
</evidence>
<sequence>MPENFGGTIELVSAPLKKILEPICINCLAKGHVASWTGCATFPKPQIKKGQFPSTTINLPRSFKSTLINPVRSFSQAVSGHSTKIEITAPVSLYLHRGKQQTKLGHTGTVISS</sequence>